<dbReference type="Proteomes" id="UP000288363">
    <property type="component" value="Segment"/>
</dbReference>
<gene>
    <name evidence="1" type="primary">110</name>
    <name evidence="1" type="ORF">SEA_DRLUPO_110</name>
</gene>
<dbReference type="EMBL" id="MK279909">
    <property type="protein sequence ID" value="AZS12646.1"/>
    <property type="molecule type" value="Genomic_DNA"/>
</dbReference>
<evidence type="ECO:0000313" key="2">
    <source>
        <dbReference type="Proteomes" id="UP000288363"/>
    </source>
</evidence>
<organism evidence="1 2">
    <name type="scientific">Mycobacterium phage DrLupo</name>
    <dbReference type="NCBI Taxonomy" id="2499037"/>
    <lineage>
        <taxon>Viruses</taxon>
        <taxon>Duplodnaviria</taxon>
        <taxon>Heunggongvirae</taxon>
        <taxon>Uroviricota</taxon>
        <taxon>Caudoviricetes</taxon>
        <taxon>Barnyardvirus</taxon>
        <taxon>Barnyardvirus drlupo</taxon>
    </lineage>
</organism>
<evidence type="ECO:0000313" key="1">
    <source>
        <dbReference type="EMBL" id="AZS12646.1"/>
    </source>
</evidence>
<dbReference type="GeneID" id="55613069"/>
<accession>A0A3S9UQT6</accession>
<keyword evidence="2" id="KW-1185">Reference proteome</keyword>
<proteinExistence type="predicted"/>
<sequence length="77" mass="8943">MRAHIVDEDAGTPAGRSNIVIVLPDGRRWARGDMDTALYEARWDEYDRSGRWLPEHVLTDEEDLCLFAEWLWKLGQA</sequence>
<dbReference type="KEGG" id="vg:55613069"/>
<name>A0A3S9UQT6_9CAUD</name>
<reference evidence="1 2" key="1">
    <citation type="submission" date="2018-12" db="EMBL/GenBank/DDBJ databases">
        <authorList>
            <person name="Almail A."/>
            <person name="Dorhout K.E."/>
            <person name="Johnson J."/>
            <person name="Jorgensen H.J."/>
            <person name="Tolsma S."/>
            <person name="Garlena R.A."/>
            <person name="Russell D.A."/>
            <person name="Pope W.H."/>
            <person name="Jacobs-Sera D."/>
            <person name="Hatfull G.F."/>
        </authorList>
    </citation>
    <scope>NUCLEOTIDE SEQUENCE [LARGE SCALE GENOMIC DNA]</scope>
</reference>
<dbReference type="RefSeq" id="YP_009842808.1">
    <property type="nucleotide sequence ID" value="NC_048743.1"/>
</dbReference>
<protein>
    <submittedName>
        <fullName evidence="1">Uncharacterized protein</fullName>
    </submittedName>
</protein>